<sequence length="118" mass="13024">MKLKCVNIATPNPSAMSRFYSLVLGQPCRRRAPNRFEIPAGGAFVVITHSDTKTPVNPDCCGLEFAVDDVDAEYERLLTAGISVERPPVTYPWGYRAIGFRDPDGNNIDFTAYVGKPE</sequence>
<dbReference type="AlphaFoldDB" id="A0A0D8IWZ2"/>
<dbReference type="EMBL" id="JXXK01000025">
    <property type="protein sequence ID" value="KJF39024.1"/>
    <property type="molecule type" value="Genomic_DNA"/>
</dbReference>
<evidence type="ECO:0000313" key="3">
    <source>
        <dbReference type="EMBL" id="MTS51048.1"/>
    </source>
</evidence>
<dbReference type="InterPro" id="IPR004360">
    <property type="entry name" value="Glyas_Fos-R_dOase_dom"/>
</dbReference>
<evidence type="ECO:0000313" key="4">
    <source>
        <dbReference type="Proteomes" id="UP000032483"/>
    </source>
</evidence>
<dbReference type="EMBL" id="WMZR01000006">
    <property type="protein sequence ID" value="MTS51048.1"/>
    <property type="molecule type" value="Genomic_DNA"/>
</dbReference>
<evidence type="ECO:0000259" key="1">
    <source>
        <dbReference type="PROSITE" id="PS51819"/>
    </source>
</evidence>
<dbReference type="SUPFAM" id="SSF54593">
    <property type="entry name" value="Glyoxalase/Bleomycin resistance protein/Dihydroxybiphenyl dioxygenase"/>
    <property type="match status" value="1"/>
</dbReference>
<dbReference type="GeneID" id="42857811"/>
<accession>A0A0D8IWZ2</accession>
<name>A0A0D8IWZ2_9FIRM</name>
<comment type="caution">
    <text evidence="2">The sequence shown here is derived from an EMBL/GenBank/DDBJ whole genome shotgun (WGS) entry which is preliminary data.</text>
</comment>
<dbReference type="InterPro" id="IPR029068">
    <property type="entry name" value="Glyas_Bleomycin-R_OHBP_Dase"/>
</dbReference>
<organism evidence="2 4">
    <name type="scientific">Ruthenibacterium lactatiformans</name>
    <dbReference type="NCBI Taxonomy" id="1550024"/>
    <lineage>
        <taxon>Bacteria</taxon>
        <taxon>Bacillati</taxon>
        <taxon>Bacillota</taxon>
        <taxon>Clostridia</taxon>
        <taxon>Eubacteriales</taxon>
        <taxon>Oscillospiraceae</taxon>
        <taxon>Ruthenibacterium</taxon>
    </lineage>
</organism>
<dbReference type="Pfam" id="PF00903">
    <property type="entry name" value="Glyoxalase"/>
    <property type="match status" value="1"/>
</dbReference>
<evidence type="ECO:0000313" key="5">
    <source>
        <dbReference type="Proteomes" id="UP000449193"/>
    </source>
</evidence>
<dbReference type="CDD" id="cd06587">
    <property type="entry name" value="VOC"/>
    <property type="match status" value="1"/>
</dbReference>
<dbReference type="PROSITE" id="PS51819">
    <property type="entry name" value="VOC"/>
    <property type="match status" value="1"/>
</dbReference>
<keyword evidence="4" id="KW-1185">Reference proteome</keyword>
<gene>
    <name evidence="3" type="ORF">GMD52_05790</name>
    <name evidence="2" type="ORF">TQ39_14675</name>
</gene>
<dbReference type="Proteomes" id="UP000449193">
    <property type="component" value="Unassembled WGS sequence"/>
</dbReference>
<protein>
    <submittedName>
        <fullName evidence="3">VOC family protein</fullName>
    </submittedName>
</protein>
<feature type="domain" description="VOC" evidence="1">
    <location>
        <begin position="2"/>
        <end position="113"/>
    </location>
</feature>
<proteinExistence type="predicted"/>
<dbReference type="Proteomes" id="UP000032483">
    <property type="component" value="Unassembled WGS sequence"/>
</dbReference>
<dbReference type="RefSeq" id="WP_050006061.1">
    <property type="nucleotide sequence ID" value="NZ_CAUBBA010000036.1"/>
</dbReference>
<evidence type="ECO:0000313" key="2">
    <source>
        <dbReference type="EMBL" id="KJF39024.1"/>
    </source>
</evidence>
<reference evidence="3 5" key="2">
    <citation type="journal article" date="2019" name="Nat. Med.">
        <title>A library of human gut bacterial isolates paired with longitudinal multiomics data enables mechanistic microbiome research.</title>
        <authorList>
            <person name="Poyet M."/>
            <person name="Groussin M."/>
            <person name="Gibbons S.M."/>
            <person name="Avila-Pacheco J."/>
            <person name="Jiang X."/>
            <person name="Kearney S.M."/>
            <person name="Perrotta A.R."/>
            <person name="Berdy B."/>
            <person name="Zhao S."/>
            <person name="Lieberman T.D."/>
            <person name="Swanson P.K."/>
            <person name="Smith M."/>
            <person name="Roesemann S."/>
            <person name="Alexander J.E."/>
            <person name="Rich S.A."/>
            <person name="Livny J."/>
            <person name="Vlamakis H."/>
            <person name="Clish C."/>
            <person name="Bullock K."/>
            <person name="Deik A."/>
            <person name="Scott J."/>
            <person name="Pierce K.A."/>
            <person name="Xavier R.J."/>
            <person name="Alm E.J."/>
        </authorList>
    </citation>
    <scope>NUCLEOTIDE SEQUENCE [LARGE SCALE GENOMIC DNA]</scope>
    <source>
        <strain evidence="3 5">BIOML-A7</strain>
    </source>
</reference>
<reference evidence="2" key="1">
    <citation type="submission" date="2015-02" db="EMBL/GenBank/DDBJ databases">
        <title>A novel member of the family Ruminococcaceae isolated from human feces.</title>
        <authorList>
            <person name="Shkoporov A.N."/>
            <person name="Chaplin A.V."/>
            <person name="Motuzova O.V."/>
            <person name="Kafarskaia L.I."/>
            <person name="Khokhlova E.V."/>
            <person name="Efimov B.A."/>
        </authorList>
    </citation>
    <scope>NUCLEOTIDE SEQUENCE [LARGE SCALE GENOMIC DNA]</scope>
    <source>
        <strain evidence="2">585-1</strain>
    </source>
</reference>
<dbReference type="Gene3D" id="3.10.180.10">
    <property type="entry name" value="2,3-Dihydroxybiphenyl 1,2-Dioxygenase, domain 1"/>
    <property type="match status" value="1"/>
</dbReference>
<dbReference type="InterPro" id="IPR037523">
    <property type="entry name" value="VOC_core"/>
</dbReference>